<proteinExistence type="predicted"/>
<sequence length="282" mass="31132">MGVYKTVDDYLAASVGSTPLSTVIADLKINRSIILSRKRLQQFQKFAATPAFTLTWSRGDRPELLINRVRMTEAGRASFIKATTEAIEAYIKTHSPTSIDELPAAPFPPSPQQEPRAKNHLQSSLKSKRESPFQTERLSRAGFSAAVISNTLKIESRKVEKTAPPPFIDSAEARKRVFDSMYRSLYAKCIRPMADVTTDVLKGLGDRHMRVMVADQMIRRVCGVSQSPFSIVAKPRPATAVGEAGPGQCEVTVRMNKLRFRARDKSKFMEDAAKGATGAELG</sequence>
<name>A0A8J6B076_9EUKA</name>
<evidence type="ECO:0000256" key="1">
    <source>
        <dbReference type="SAM" id="MobiDB-lite"/>
    </source>
</evidence>
<feature type="region of interest" description="Disordered" evidence="1">
    <location>
        <begin position="98"/>
        <end position="136"/>
    </location>
</feature>
<gene>
    <name evidence="2" type="ORF">J8273_6204</name>
</gene>
<evidence type="ECO:0000313" key="3">
    <source>
        <dbReference type="Proteomes" id="UP000717585"/>
    </source>
</evidence>
<keyword evidence="3" id="KW-1185">Reference proteome</keyword>
<accession>A0A8J6B076</accession>
<dbReference type="EMBL" id="JAHDYR010000053">
    <property type="protein sequence ID" value="KAG9391444.1"/>
    <property type="molecule type" value="Genomic_DNA"/>
</dbReference>
<evidence type="ECO:0000313" key="2">
    <source>
        <dbReference type="EMBL" id="KAG9391444.1"/>
    </source>
</evidence>
<dbReference type="Proteomes" id="UP000717585">
    <property type="component" value="Unassembled WGS sequence"/>
</dbReference>
<reference evidence="2" key="1">
    <citation type="submission" date="2021-05" db="EMBL/GenBank/DDBJ databases">
        <title>A free-living protist that lacks canonical eukaryotic 1 DNA replication and segregation systems.</title>
        <authorList>
            <person name="Salas-Leiva D.E."/>
            <person name="Tromer E.C."/>
            <person name="Curtis B.A."/>
            <person name="Jerlstrom-Hultqvist J."/>
            <person name="Kolisko M."/>
            <person name="Yi Z."/>
            <person name="Salas-Leiva J.S."/>
            <person name="Gallot-Lavallee L."/>
            <person name="Kops G.J.P.L."/>
            <person name="Archibald J.M."/>
            <person name="Simpson A.G.B."/>
            <person name="Roger A.J."/>
        </authorList>
    </citation>
    <scope>NUCLEOTIDE SEQUENCE</scope>
    <source>
        <strain evidence="2">BICM</strain>
    </source>
</reference>
<organism evidence="2 3">
    <name type="scientific">Carpediemonas membranifera</name>
    <dbReference type="NCBI Taxonomy" id="201153"/>
    <lineage>
        <taxon>Eukaryota</taxon>
        <taxon>Metamonada</taxon>
        <taxon>Carpediemonas-like organisms</taxon>
        <taxon>Carpediemonas</taxon>
    </lineage>
</organism>
<protein>
    <submittedName>
        <fullName evidence="2">Uncharacterized protein</fullName>
    </submittedName>
</protein>
<comment type="caution">
    <text evidence="2">The sequence shown here is derived from an EMBL/GenBank/DDBJ whole genome shotgun (WGS) entry which is preliminary data.</text>
</comment>
<dbReference type="AlphaFoldDB" id="A0A8J6B076"/>